<name>A0A4R1KZ46_9BACT</name>
<dbReference type="GO" id="GO:0008831">
    <property type="term" value="F:dTDP-4-dehydrorhamnose reductase activity"/>
    <property type="evidence" value="ECO:0007669"/>
    <property type="project" value="UniProtKB-EC"/>
</dbReference>
<proteinExistence type="inferred from homology"/>
<dbReference type="SUPFAM" id="SSF51735">
    <property type="entry name" value="NAD(P)-binding Rossmann-fold domains"/>
    <property type="match status" value="1"/>
</dbReference>
<evidence type="ECO:0000256" key="6">
    <source>
        <dbReference type="RuleBase" id="RU364082"/>
    </source>
</evidence>
<dbReference type="NCBIfam" id="TIGR01214">
    <property type="entry name" value="rmlD"/>
    <property type="match status" value="1"/>
</dbReference>
<dbReference type="EC" id="1.1.1.133" evidence="3 6"/>
<evidence type="ECO:0000256" key="4">
    <source>
        <dbReference type="ARBA" id="ARBA00017099"/>
    </source>
</evidence>
<feature type="domain" description="RmlD-like substrate binding" evidence="7">
    <location>
        <begin position="1"/>
        <end position="290"/>
    </location>
</feature>
<comment type="function">
    <text evidence="6">Catalyzes the reduction of dTDP-6-deoxy-L-lyxo-4-hexulose to yield dTDP-L-rhamnose.</text>
</comment>
<evidence type="ECO:0000256" key="5">
    <source>
        <dbReference type="ARBA" id="ARBA00048200"/>
    </source>
</evidence>
<dbReference type="UniPathway" id="UPA00124"/>
<sequence length="297" mass="31788">MRILVTGVNGQLGRELCPMLSRLGKVVALGRDGCDLGNADEIRASVQQLQPDVIVNPAAYTNVNGAETDRERAMAINGVAPGIFAEEAAKMNALFLHYSTDYVFDGEKAGEYLESDATNPLNVYGATKLAGEHAVMAAGGRSLILRTSWVYSAHGANFVRSILRLAAEREELSIVDDQVGAPTSTPDLARATVRLIEQCAGVSPADFPSGIYHATAAGHVSWCGFATEIVKLAGKSAPVKTQQVKPIPSASYPTPAQRPMNSRLSNQKLHDVFGFNLPQWQSSLEEVMHQIGATVAR</sequence>
<dbReference type="CDD" id="cd05254">
    <property type="entry name" value="dTDP_HR_like_SDR_e"/>
    <property type="match status" value="1"/>
</dbReference>
<comment type="pathway">
    <text evidence="1 6">Carbohydrate biosynthesis; dTDP-L-rhamnose biosynthesis.</text>
</comment>
<evidence type="ECO:0000259" key="7">
    <source>
        <dbReference type="Pfam" id="PF04321"/>
    </source>
</evidence>
<organism evidence="8 9">
    <name type="scientific">Acidipila rosea</name>
    <dbReference type="NCBI Taxonomy" id="768535"/>
    <lineage>
        <taxon>Bacteria</taxon>
        <taxon>Pseudomonadati</taxon>
        <taxon>Acidobacteriota</taxon>
        <taxon>Terriglobia</taxon>
        <taxon>Terriglobales</taxon>
        <taxon>Acidobacteriaceae</taxon>
        <taxon>Acidipila</taxon>
    </lineage>
</organism>
<evidence type="ECO:0000313" key="8">
    <source>
        <dbReference type="EMBL" id="TCK70832.1"/>
    </source>
</evidence>
<evidence type="ECO:0000256" key="3">
    <source>
        <dbReference type="ARBA" id="ARBA00012929"/>
    </source>
</evidence>
<comment type="caution">
    <text evidence="8">The sequence shown here is derived from an EMBL/GenBank/DDBJ whole genome shotgun (WGS) entry which is preliminary data.</text>
</comment>
<dbReference type="OrthoDB" id="9803892at2"/>
<dbReference type="InterPro" id="IPR036291">
    <property type="entry name" value="NAD(P)-bd_dom_sf"/>
</dbReference>
<dbReference type="AlphaFoldDB" id="A0A4R1KZ46"/>
<comment type="similarity">
    <text evidence="2 6">Belongs to the dTDP-4-dehydrorhamnose reductase family.</text>
</comment>
<keyword evidence="6" id="KW-0560">Oxidoreductase</keyword>
<evidence type="ECO:0000313" key="9">
    <source>
        <dbReference type="Proteomes" id="UP000295210"/>
    </source>
</evidence>
<dbReference type="GO" id="GO:0019305">
    <property type="term" value="P:dTDP-rhamnose biosynthetic process"/>
    <property type="evidence" value="ECO:0007669"/>
    <property type="project" value="UniProtKB-UniPathway"/>
</dbReference>
<dbReference type="PANTHER" id="PTHR10491">
    <property type="entry name" value="DTDP-4-DEHYDRORHAMNOSE REDUCTASE"/>
    <property type="match status" value="1"/>
</dbReference>
<dbReference type="Pfam" id="PF04321">
    <property type="entry name" value="RmlD_sub_bind"/>
    <property type="match status" value="1"/>
</dbReference>
<dbReference type="Gene3D" id="3.40.50.720">
    <property type="entry name" value="NAD(P)-binding Rossmann-like Domain"/>
    <property type="match status" value="1"/>
</dbReference>
<dbReference type="EMBL" id="SMGK01000006">
    <property type="protein sequence ID" value="TCK70832.1"/>
    <property type="molecule type" value="Genomic_DNA"/>
</dbReference>
<reference evidence="8 9" key="1">
    <citation type="submission" date="2019-03" db="EMBL/GenBank/DDBJ databases">
        <title>Genomic Encyclopedia of Type Strains, Phase IV (KMG-IV): sequencing the most valuable type-strain genomes for metagenomic binning, comparative biology and taxonomic classification.</title>
        <authorList>
            <person name="Goeker M."/>
        </authorList>
    </citation>
    <scope>NUCLEOTIDE SEQUENCE [LARGE SCALE GENOMIC DNA]</scope>
    <source>
        <strain evidence="8 9">DSM 103428</strain>
    </source>
</reference>
<accession>A0A4R1KZ46</accession>
<dbReference type="PANTHER" id="PTHR10491:SF4">
    <property type="entry name" value="METHIONINE ADENOSYLTRANSFERASE 2 SUBUNIT BETA"/>
    <property type="match status" value="1"/>
</dbReference>
<keyword evidence="6" id="KW-0521">NADP</keyword>
<dbReference type="InterPro" id="IPR005913">
    <property type="entry name" value="dTDP_dehydrorham_reduct"/>
</dbReference>
<dbReference type="RefSeq" id="WP_131998901.1">
    <property type="nucleotide sequence ID" value="NZ_SMGK01000006.1"/>
</dbReference>
<evidence type="ECO:0000256" key="2">
    <source>
        <dbReference type="ARBA" id="ARBA00010944"/>
    </source>
</evidence>
<keyword evidence="9" id="KW-1185">Reference proteome</keyword>
<protein>
    <recommendedName>
        <fullName evidence="4 6">dTDP-4-dehydrorhamnose reductase</fullName>
        <ecNumber evidence="3 6">1.1.1.133</ecNumber>
    </recommendedName>
</protein>
<dbReference type="Gene3D" id="3.90.25.10">
    <property type="entry name" value="UDP-galactose 4-epimerase, domain 1"/>
    <property type="match status" value="1"/>
</dbReference>
<comment type="catalytic activity">
    <reaction evidence="5">
        <text>dTDP-beta-L-rhamnose + NADP(+) = dTDP-4-dehydro-beta-L-rhamnose + NADPH + H(+)</text>
        <dbReference type="Rhea" id="RHEA:21796"/>
        <dbReference type="ChEBI" id="CHEBI:15378"/>
        <dbReference type="ChEBI" id="CHEBI:57510"/>
        <dbReference type="ChEBI" id="CHEBI:57783"/>
        <dbReference type="ChEBI" id="CHEBI:58349"/>
        <dbReference type="ChEBI" id="CHEBI:62830"/>
        <dbReference type="EC" id="1.1.1.133"/>
    </reaction>
</comment>
<evidence type="ECO:0000256" key="1">
    <source>
        <dbReference type="ARBA" id="ARBA00004781"/>
    </source>
</evidence>
<dbReference type="Proteomes" id="UP000295210">
    <property type="component" value="Unassembled WGS sequence"/>
</dbReference>
<gene>
    <name evidence="8" type="ORF">C7378_3221</name>
</gene>
<dbReference type="InterPro" id="IPR029903">
    <property type="entry name" value="RmlD-like-bd"/>
</dbReference>